<evidence type="ECO:0000256" key="1">
    <source>
        <dbReference type="SAM" id="MobiDB-lite"/>
    </source>
</evidence>
<feature type="region of interest" description="Disordered" evidence="1">
    <location>
        <begin position="37"/>
        <end position="68"/>
    </location>
</feature>
<evidence type="ECO:0000313" key="4">
    <source>
        <dbReference type="Proteomes" id="UP000004217"/>
    </source>
</evidence>
<sequence>MYQLWFADRARVRSAGLMDPGGGSQTVLMPGAVDGASGAGVTVEPAGRSAGWSKQPTSKPVALPGGPA</sequence>
<dbReference type="PATRIC" id="fig|700597.3.peg.4829"/>
<dbReference type="InterPro" id="IPR018764">
    <property type="entry name" value="RskA_C"/>
</dbReference>
<gene>
    <name evidence="3" type="ORF">SZN_24583</name>
</gene>
<dbReference type="Pfam" id="PF10099">
    <property type="entry name" value="RskA_C"/>
    <property type="match status" value="1"/>
</dbReference>
<evidence type="ECO:0000259" key="2">
    <source>
        <dbReference type="Pfam" id="PF10099"/>
    </source>
</evidence>
<feature type="domain" description="Anti-sigma K factor RskA C-terminal" evidence="2">
    <location>
        <begin position="2"/>
        <end position="61"/>
    </location>
</feature>
<accession>G2GHD2</accession>
<comment type="caution">
    <text evidence="3">The sequence shown here is derived from an EMBL/GenBank/DDBJ whole genome shotgun (WGS) entry which is preliminary data.</text>
</comment>
<protein>
    <recommendedName>
        <fullName evidence="2">Anti-sigma K factor RskA C-terminal domain-containing protein</fullName>
    </recommendedName>
</protein>
<name>G2GHD2_9ACTN</name>
<proteinExistence type="predicted"/>
<dbReference type="AlphaFoldDB" id="G2GHD2"/>
<evidence type="ECO:0000313" key="3">
    <source>
        <dbReference type="EMBL" id="EGX57086.1"/>
    </source>
</evidence>
<organism evidence="3 4">
    <name type="scientific">Streptomyces zinciresistens K42</name>
    <dbReference type="NCBI Taxonomy" id="700597"/>
    <lineage>
        <taxon>Bacteria</taxon>
        <taxon>Bacillati</taxon>
        <taxon>Actinomycetota</taxon>
        <taxon>Actinomycetes</taxon>
        <taxon>Kitasatosporales</taxon>
        <taxon>Streptomycetaceae</taxon>
        <taxon>Streptomyces</taxon>
    </lineage>
</organism>
<dbReference type="GO" id="GO:0005886">
    <property type="term" value="C:plasma membrane"/>
    <property type="evidence" value="ECO:0007669"/>
    <property type="project" value="InterPro"/>
</dbReference>
<dbReference type="EMBL" id="AGBF01000108">
    <property type="protein sequence ID" value="EGX57086.1"/>
    <property type="molecule type" value="Genomic_DNA"/>
</dbReference>
<keyword evidence="4" id="KW-1185">Reference proteome</keyword>
<reference evidence="3 4" key="1">
    <citation type="submission" date="2011-08" db="EMBL/GenBank/DDBJ databases">
        <authorList>
            <person name="Lin Y."/>
            <person name="Hao X."/>
            <person name="Johnstone L."/>
            <person name="Miller S.J."/>
            <person name="Wei G."/>
            <person name="Rensing C."/>
        </authorList>
    </citation>
    <scope>NUCLEOTIDE SEQUENCE [LARGE SCALE GENOMIC DNA]</scope>
    <source>
        <strain evidence="3 4">K42</strain>
    </source>
</reference>
<dbReference type="Proteomes" id="UP000004217">
    <property type="component" value="Unassembled WGS sequence"/>
</dbReference>